<organism evidence="1">
    <name type="scientific">marine sediment metagenome</name>
    <dbReference type="NCBI Taxonomy" id="412755"/>
    <lineage>
        <taxon>unclassified sequences</taxon>
        <taxon>metagenomes</taxon>
        <taxon>ecological metagenomes</taxon>
    </lineage>
</organism>
<proteinExistence type="predicted"/>
<feature type="non-terminal residue" evidence="1">
    <location>
        <position position="169"/>
    </location>
</feature>
<evidence type="ECO:0000313" key="1">
    <source>
        <dbReference type="EMBL" id="GAI53367.1"/>
    </source>
</evidence>
<dbReference type="AlphaFoldDB" id="X1PAL0"/>
<gene>
    <name evidence="1" type="ORF">S06H3_61532</name>
</gene>
<name>X1PAL0_9ZZZZ</name>
<accession>X1PAL0</accession>
<protein>
    <submittedName>
        <fullName evidence="1">Uncharacterized protein</fullName>
    </submittedName>
</protein>
<feature type="non-terminal residue" evidence="1">
    <location>
        <position position="1"/>
    </location>
</feature>
<comment type="caution">
    <text evidence="1">The sequence shown here is derived from an EMBL/GenBank/DDBJ whole genome shotgun (WGS) entry which is preliminary data.</text>
</comment>
<dbReference type="EMBL" id="BARV01040372">
    <property type="protein sequence ID" value="GAI53367.1"/>
    <property type="molecule type" value="Genomic_DNA"/>
</dbReference>
<sequence>EIGGGLVLRSGNVANDWVALHSGASYPVSVRKSPHLHITGDIEDTLAFMLGGLVGANGLNITTPGAAGAWTTPDDGIWIEFDTNVDGNMRFVTSRGGVQTVTSLGPPPAGHSSMVFMVNDAGNAVSFCFNGTIVATHTTNLPTVQLKPLCMSGTREAATKDVHLHDLRL</sequence>
<reference evidence="1" key="1">
    <citation type="journal article" date="2014" name="Front. Microbiol.">
        <title>High frequency of phylogenetically diverse reductive dehalogenase-homologous genes in deep subseafloor sedimentary metagenomes.</title>
        <authorList>
            <person name="Kawai M."/>
            <person name="Futagami T."/>
            <person name="Toyoda A."/>
            <person name="Takaki Y."/>
            <person name="Nishi S."/>
            <person name="Hori S."/>
            <person name="Arai W."/>
            <person name="Tsubouchi T."/>
            <person name="Morono Y."/>
            <person name="Uchiyama I."/>
            <person name="Ito T."/>
            <person name="Fujiyama A."/>
            <person name="Inagaki F."/>
            <person name="Takami H."/>
        </authorList>
    </citation>
    <scope>NUCLEOTIDE SEQUENCE</scope>
    <source>
        <strain evidence="1">Expedition CK06-06</strain>
    </source>
</reference>